<keyword evidence="2" id="KW-0812">Transmembrane</keyword>
<dbReference type="SUPFAM" id="SSF47413">
    <property type="entry name" value="lambda repressor-like DNA-binding domains"/>
    <property type="match status" value="1"/>
</dbReference>
<gene>
    <name evidence="4" type="ORF">CI088_10070</name>
</gene>
<dbReference type="CDD" id="cd00093">
    <property type="entry name" value="HTH_XRE"/>
    <property type="match status" value="1"/>
</dbReference>
<feature type="transmembrane region" description="Helical" evidence="2">
    <location>
        <begin position="82"/>
        <end position="103"/>
    </location>
</feature>
<proteinExistence type="predicted"/>
<reference evidence="4 5" key="1">
    <citation type="submission" date="2017-11" db="EMBL/GenBank/DDBJ databases">
        <title>Draft genome sequence of Enterococcus plantarum TRW2 strain isolated from lettuce.</title>
        <authorList>
            <person name="Kim E.B."/>
            <person name="Marco M.L."/>
            <person name="Williams T.R."/>
            <person name="You I.H."/>
        </authorList>
    </citation>
    <scope>NUCLEOTIDE SEQUENCE [LARGE SCALE GENOMIC DNA]</scope>
    <source>
        <strain evidence="4 5">TRW2</strain>
    </source>
</reference>
<keyword evidence="2" id="KW-0472">Membrane</keyword>
<organism evidence="4 5">
    <name type="scientific">Enterococcus plantarum</name>
    <dbReference type="NCBI Taxonomy" id="1077675"/>
    <lineage>
        <taxon>Bacteria</taxon>
        <taxon>Bacillati</taxon>
        <taxon>Bacillota</taxon>
        <taxon>Bacilli</taxon>
        <taxon>Lactobacillales</taxon>
        <taxon>Enterococcaceae</taxon>
        <taxon>Enterococcus</taxon>
    </lineage>
</organism>
<keyword evidence="5" id="KW-1185">Reference proteome</keyword>
<dbReference type="EMBL" id="PIEU01000078">
    <property type="protein sequence ID" value="PZL72641.1"/>
    <property type="molecule type" value="Genomic_DNA"/>
</dbReference>
<feature type="domain" description="HTH cro/C1-type" evidence="3">
    <location>
        <begin position="7"/>
        <end position="61"/>
    </location>
</feature>
<dbReference type="GO" id="GO:0003677">
    <property type="term" value="F:DNA binding"/>
    <property type="evidence" value="ECO:0007669"/>
    <property type="project" value="UniProtKB-KW"/>
</dbReference>
<keyword evidence="1" id="KW-0238">DNA-binding</keyword>
<evidence type="ECO:0000259" key="3">
    <source>
        <dbReference type="PROSITE" id="PS50943"/>
    </source>
</evidence>
<comment type="caution">
    <text evidence="4">The sequence shown here is derived from an EMBL/GenBank/DDBJ whole genome shotgun (WGS) entry which is preliminary data.</text>
</comment>
<dbReference type="Proteomes" id="UP000249828">
    <property type="component" value="Unassembled WGS sequence"/>
</dbReference>
<dbReference type="PANTHER" id="PTHR46558:SF15">
    <property type="entry name" value="HELIX-TURN-HELIX DOMAIN PROTEIN"/>
    <property type="match status" value="1"/>
</dbReference>
<protein>
    <submittedName>
        <fullName evidence="4">XRE family transcriptional regulator</fullName>
    </submittedName>
</protein>
<dbReference type="Gene3D" id="1.10.260.40">
    <property type="entry name" value="lambda repressor-like DNA-binding domains"/>
    <property type="match status" value="1"/>
</dbReference>
<sequence length="229" mass="26489">MEIGKQIKEYRMHTKMTQKELGEILNVSDKTISSWENGRTYPDISLIVQLSDLFNISLDTFLREDKKMIKKIDKDLKFKKVYKYLLIGGILIVGGLMLFLNVYQYKNQWVDRFNPFMKMEIGYATLPETVTYDGGKQYDENSKKSQVPDPYTDIFVTETPFGGGTRLSFVGGQSPEGKNYAIVQHKGLYVKKMSFISWNAIPEIYRNAMQKEYLKVPDADYSKIPVHSD</sequence>
<dbReference type="InterPro" id="IPR010982">
    <property type="entry name" value="Lambda_DNA-bd_dom_sf"/>
</dbReference>
<dbReference type="SMART" id="SM00530">
    <property type="entry name" value="HTH_XRE"/>
    <property type="match status" value="1"/>
</dbReference>
<accession>A0A2W3YYA4</accession>
<dbReference type="RefSeq" id="WP_111248097.1">
    <property type="nucleotide sequence ID" value="NZ_PIEU01000078.1"/>
</dbReference>
<evidence type="ECO:0000256" key="2">
    <source>
        <dbReference type="SAM" id="Phobius"/>
    </source>
</evidence>
<dbReference type="PROSITE" id="PS50943">
    <property type="entry name" value="HTH_CROC1"/>
    <property type="match status" value="1"/>
</dbReference>
<evidence type="ECO:0000313" key="5">
    <source>
        <dbReference type="Proteomes" id="UP000249828"/>
    </source>
</evidence>
<dbReference type="InterPro" id="IPR001387">
    <property type="entry name" value="Cro/C1-type_HTH"/>
</dbReference>
<name>A0A2W3YYA4_9ENTE</name>
<dbReference type="Pfam" id="PF01381">
    <property type="entry name" value="HTH_3"/>
    <property type="match status" value="1"/>
</dbReference>
<dbReference type="AlphaFoldDB" id="A0A2W3YYA4"/>
<evidence type="ECO:0000256" key="1">
    <source>
        <dbReference type="ARBA" id="ARBA00023125"/>
    </source>
</evidence>
<evidence type="ECO:0000313" key="4">
    <source>
        <dbReference type="EMBL" id="PZL72641.1"/>
    </source>
</evidence>
<keyword evidence="2" id="KW-1133">Transmembrane helix</keyword>
<dbReference type="PANTHER" id="PTHR46558">
    <property type="entry name" value="TRACRIPTIONAL REGULATORY PROTEIN-RELATED-RELATED"/>
    <property type="match status" value="1"/>
</dbReference>